<accession>A0ABT4I927</accession>
<protein>
    <recommendedName>
        <fullName evidence="4">Transcriptional regulator, AbiEi antitoxin, Type IV TA system</fullName>
    </recommendedName>
</protein>
<evidence type="ECO:0000313" key="3">
    <source>
        <dbReference type="Proteomes" id="UP001072034"/>
    </source>
</evidence>
<keyword evidence="3" id="KW-1185">Reference proteome</keyword>
<sequence length="329" mass="36318">MSLDTFAPRPSRPAHGRDGPAPAVRLASEYMGVSGVRPERDDAWHRVASGVYVPAGEWCRATADNRHLALVDAAARKHGGSGTASGELVLAGVSAALVLGLPVVGRLPELVQCLGRVGQRRRTSLLQRRVRQEPVVVLEGSYHVTDVATTCIDLARWGGLVQGVCAMDHALRHRLCTREELDTALSRLSANARGLGAARIAVRLADPLSESPGESLSRVRMWQARIPRPVLQHEVWTEVGLVRTDYFWPETVVKPHPVSEFDGEAKYHRETYGRATEETILAERRRERELWRLGYPVARWTWADAWYGKGARMLAELAAVGVRPGAGRW</sequence>
<feature type="region of interest" description="Disordered" evidence="1">
    <location>
        <begin position="1"/>
        <end position="22"/>
    </location>
</feature>
<comment type="caution">
    <text evidence="2">The sequence shown here is derived from an EMBL/GenBank/DDBJ whole genome shotgun (WGS) entry which is preliminary data.</text>
</comment>
<evidence type="ECO:0008006" key="4">
    <source>
        <dbReference type="Google" id="ProtNLM"/>
    </source>
</evidence>
<evidence type="ECO:0000313" key="2">
    <source>
        <dbReference type="EMBL" id="MCZ0857700.1"/>
    </source>
</evidence>
<dbReference type="RefSeq" id="WP_268917238.1">
    <property type="nucleotide sequence ID" value="NZ_JAPTMY010000011.1"/>
</dbReference>
<dbReference type="EMBL" id="JAPTMY010000011">
    <property type="protein sequence ID" value="MCZ0857700.1"/>
    <property type="molecule type" value="Genomic_DNA"/>
</dbReference>
<gene>
    <name evidence="2" type="ORF">OHJ16_06545</name>
</gene>
<proteinExistence type="predicted"/>
<reference evidence="2" key="1">
    <citation type="submission" date="2022-10" db="EMBL/GenBank/DDBJ databases">
        <title>Genome sequence of Actinomyces israelii ATCC 10048.</title>
        <authorList>
            <person name="Watt R.M."/>
            <person name="Tong W.M."/>
        </authorList>
    </citation>
    <scope>NUCLEOTIDE SEQUENCE</scope>
    <source>
        <strain evidence="2">ATCC 10048</strain>
    </source>
</reference>
<evidence type="ECO:0000256" key="1">
    <source>
        <dbReference type="SAM" id="MobiDB-lite"/>
    </source>
</evidence>
<dbReference type="Proteomes" id="UP001072034">
    <property type="component" value="Unassembled WGS sequence"/>
</dbReference>
<name>A0ABT4I927_9ACTO</name>
<organism evidence="2 3">
    <name type="scientific">Actinomyces israelii</name>
    <dbReference type="NCBI Taxonomy" id="1659"/>
    <lineage>
        <taxon>Bacteria</taxon>
        <taxon>Bacillati</taxon>
        <taxon>Actinomycetota</taxon>
        <taxon>Actinomycetes</taxon>
        <taxon>Actinomycetales</taxon>
        <taxon>Actinomycetaceae</taxon>
        <taxon>Actinomyces</taxon>
    </lineage>
</organism>